<dbReference type="PANTHER" id="PTHR46234">
    <property type="entry name" value="ALPHA/BETA-HYDROLASES SUPERFAMILY PROTEIN"/>
    <property type="match status" value="1"/>
</dbReference>
<evidence type="ECO:0000313" key="3">
    <source>
        <dbReference type="Proteomes" id="UP000595140"/>
    </source>
</evidence>
<organism evidence="2 3">
    <name type="scientific">Cuscuta campestris</name>
    <dbReference type="NCBI Taxonomy" id="132261"/>
    <lineage>
        <taxon>Eukaryota</taxon>
        <taxon>Viridiplantae</taxon>
        <taxon>Streptophyta</taxon>
        <taxon>Embryophyta</taxon>
        <taxon>Tracheophyta</taxon>
        <taxon>Spermatophyta</taxon>
        <taxon>Magnoliopsida</taxon>
        <taxon>eudicotyledons</taxon>
        <taxon>Gunneridae</taxon>
        <taxon>Pentapetalae</taxon>
        <taxon>asterids</taxon>
        <taxon>lamiids</taxon>
        <taxon>Solanales</taxon>
        <taxon>Convolvulaceae</taxon>
        <taxon>Cuscuteae</taxon>
        <taxon>Cuscuta</taxon>
        <taxon>Cuscuta subgen. Grammica</taxon>
        <taxon>Cuscuta sect. Cleistogrammica</taxon>
    </lineage>
</organism>
<dbReference type="AlphaFoldDB" id="A0A484LLM7"/>
<dbReference type="Gene3D" id="3.40.50.1820">
    <property type="entry name" value="alpha/beta hydrolase"/>
    <property type="match status" value="1"/>
</dbReference>
<dbReference type="Pfam" id="PF02230">
    <property type="entry name" value="Abhydrolase_2"/>
    <property type="match status" value="1"/>
</dbReference>
<dbReference type="InterPro" id="IPR003140">
    <property type="entry name" value="PLipase/COase/thioEstase"/>
</dbReference>
<dbReference type="Proteomes" id="UP000595140">
    <property type="component" value="Unassembled WGS sequence"/>
</dbReference>
<reference evidence="2 3" key="1">
    <citation type="submission" date="2018-04" db="EMBL/GenBank/DDBJ databases">
        <authorList>
            <person name="Vogel A."/>
        </authorList>
    </citation>
    <scope>NUCLEOTIDE SEQUENCE [LARGE SCALE GENOMIC DNA]</scope>
</reference>
<dbReference type="GO" id="GO:0016787">
    <property type="term" value="F:hydrolase activity"/>
    <property type="evidence" value="ECO:0007669"/>
    <property type="project" value="InterPro"/>
</dbReference>
<feature type="domain" description="Phospholipase/carboxylesterase/thioesterase" evidence="1">
    <location>
        <begin position="25"/>
        <end position="101"/>
    </location>
</feature>
<dbReference type="OrthoDB" id="2418081at2759"/>
<accession>A0A484LLM7</accession>
<dbReference type="EMBL" id="OOIL02001645">
    <property type="protein sequence ID" value="VFQ77214.1"/>
    <property type="molecule type" value="Genomic_DNA"/>
</dbReference>
<dbReference type="InterPro" id="IPR029058">
    <property type="entry name" value="AB_hydrolase_fold"/>
</dbReference>
<evidence type="ECO:0000313" key="2">
    <source>
        <dbReference type="EMBL" id="VFQ77214.1"/>
    </source>
</evidence>
<proteinExistence type="predicted"/>
<protein>
    <recommendedName>
        <fullName evidence="1">Phospholipase/carboxylesterase/thioesterase domain-containing protein</fullName>
    </recommendedName>
</protein>
<gene>
    <name evidence="2" type="ORF">CCAM_LOCUS18990</name>
</gene>
<evidence type="ECO:0000259" key="1">
    <source>
        <dbReference type="Pfam" id="PF02230"/>
    </source>
</evidence>
<name>A0A484LLM7_9ASTE</name>
<dbReference type="SUPFAM" id="SSF53474">
    <property type="entry name" value="alpha/beta-Hydrolases"/>
    <property type="match status" value="1"/>
</dbReference>
<keyword evidence="3" id="KW-1185">Reference proteome</keyword>
<sequence length="137" mass="14702">MGAATSLYAATCYTHGKYGNGNPFPSNLNAVVGLSGWLPCAKTLSNKLAGIEEAARRAASLPVLLCHGEGDEVVAYKFGEKSSVKLSSSGFRDVTFKPYKEWTSTKLSLVDSLGHHTITQEMDDVCAWLTSKLELEG</sequence>